<protein>
    <submittedName>
        <fullName evidence="1">Uncharacterized protein</fullName>
    </submittedName>
</protein>
<keyword evidence="2" id="KW-1185">Reference proteome</keyword>
<name>A0A9X4KNQ9_9BACL</name>
<comment type="caution">
    <text evidence="1">The sequence shown here is derived from an EMBL/GenBank/DDBJ whole genome shotgun (WGS) entry which is preliminary data.</text>
</comment>
<reference evidence="1 2" key="1">
    <citation type="submission" date="2022-10" db="EMBL/GenBank/DDBJ databases">
        <title>Comparative genomic analysis of Cohnella hashimotonis sp. nov., isolated from the International Space Station.</title>
        <authorList>
            <person name="Simpson A."/>
            <person name="Venkateswaran K."/>
        </authorList>
    </citation>
    <scope>NUCLEOTIDE SEQUENCE [LARGE SCALE GENOMIC DNA]</scope>
    <source>
        <strain evidence="1 2">DSM 18997</strain>
    </source>
</reference>
<organism evidence="1 2">
    <name type="scientific">Cohnella ginsengisoli</name>
    <dbReference type="NCBI Taxonomy" id="425004"/>
    <lineage>
        <taxon>Bacteria</taxon>
        <taxon>Bacillati</taxon>
        <taxon>Bacillota</taxon>
        <taxon>Bacilli</taxon>
        <taxon>Bacillales</taxon>
        <taxon>Paenibacillaceae</taxon>
        <taxon>Cohnella</taxon>
    </lineage>
</organism>
<evidence type="ECO:0000313" key="2">
    <source>
        <dbReference type="Proteomes" id="UP001153387"/>
    </source>
</evidence>
<gene>
    <name evidence="1" type="ORF">OMP38_31205</name>
</gene>
<proteinExistence type="predicted"/>
<dbReference type="EMBL" id="JAPDHZ010000008">
    <property type="protein sequence ID" value="MDG0794799.1"/>
    <property type="molecule type" value="Genomic_DNA"/>
</dbReference>
<dbReference type="Proteomes" id="UP001153387">
    <property type="component" value="Unassembled WGS sequence"/>
</dbReference>
<sequence length="51" mass="5041">MPCQDHPSASAMPIGAPSTEAALNAIMTVLMARPSCAAGMTLGSAPSAVVR</sequence>
<accession>A0A9X4KNQ9</accession>
<evidence type="ECO:0000313" key="1">
    <source>
        <dbReference type="EMBL" id="MDG0794799.1"/>
    </source>
</evidence>
<dbReference type="AlphaFoldDB" id="A0A9X4KNQ9"/>